<accession>A0AB39CDX2</accession>
<dbReference type="GO" id="GO:0006352">
    <property type="term" value="P:DNA-templated transcription initiation"/>
    <property type="evidence" value="ECO:0007669"/>
    <property type="project" value="InterPro"/>
</dbReference>
<organism evidence="2">
    <name type="scientific">Pseudomonas phage HRDY3</name>
    <dbReference type="NCBI Taxonomy" id="3236930"/>
    <lineage>
        <taxon>Viruses</taxon>
    </lineage>
</organism>
<dbReference type="SUPFAM" id="SSF88946">
    <property type="entry name" value="Sigma2 domain of RNA polymerase sigma factors"/>
    <property type="match status" value="1"/>
</dbReference>
<dbReference type="InterPro" id="IPR007627">
    <property type="entry name" value="RNA_pol_sigma70_r2"/>
</dbReference>
<evidence type="ECO:0000259" key="1">
    <source>
        <dbReference type="Pfam" id="PF04542"/>
    </source>
</evidence>
<reference evidence="2" key="1">
    <citation type="submission" date="2024-07" db="EMBL/GenBank/DDBJ databases">
        <authorList>
            <person name="Bringhurst R.M."/>
            <person name="Homer T.E."/>
        </authorList>
    </citation>
    <scope>NUCLEOTIDE SEQUENCE</scope>
</reference>
<dbReference type="GO" id="GO:0003700">
    <property type="term" value="F:DNA-binding transcription factor activity"/>
    <property type="evidence" value="ECO:0007669"/>
    <property type="project" value="InterPro"/>
</dbReference>
<dbReference type="InterPro" id="IPR013325">
    <property type="entry name" value="RNA_pol_sigma_r2"/>
</dbReference>
<proteinExistence type="predicted"/>
<sequence>MSADKNMTGEQIQQIMDMLLYKALEPLVLYTNVFDAQVEYLLLLVATNRKRKLSSLDRGEAVEKLAAYLSVQDRKHKFDFIRAARVERFFIHKFLTTFTAENMRYVRQYKEFLLDPSKEKQVALDKYAVQVGMCERSALYNALQICNAYLKRFYSYRNSVVGHYVKSANKWAKAHVVGAQGRSSYKDLVQSIIKAVITALDKYDSRKGALTSYVQFWTKNAMKASKEHEYGVAYTVPQAQKKKLFEGTSHHVNFSVSLDAIYGDDEDEGGGMALHSVLTPGNALEKDIEIEQSRTLVQRLAKKVDPLGIARLSLDIGEYFTPEEQALMRQHMAEEKTVNLQVRHG</sequence>
<feature type="domain" description="RNA polymerase sigma-70 region 2" evidence="1">
    <location>
        <begin position="182"/>
        <end position="223"/>
    </location>
</feature>
<name>A0AB39CDX2_9VIRU</name>
<protein>
    <submittedName>
        <fullName evidence="2">RNA polymerase sigma factor</fullName>
    </submittedName>
</protein>
<dbReference type="EMBL" id="PQ015379">
    <property type="protein sequence ID" value="XDJ15113.1"/>
    <property type="molecule type" value="Genomic_DNA"/>
</dbReference>
<evidence type="ECO:0000313" key="2">
    <source>
        <dbReference type="EMBL" id="XDJ15113.1"/>
    </source>
</evidence>
<dbReference type="Pfam" id="PF04542">
    <property type="entry name" value="Sigma70_r2"/>
    <property type="match status" value="1"/>
</dbReference>
<dbReference type="Gene3D" id="1.10.1740.10">
    <property type="match status" value="1"/>
</dbReference>